<feature type="compositionally biased region" description="Low complexity" evidence="1">
    <location>
        <begin position="110"/>
        <end position="119"/>
    </location>
</feature>
<sequence length="128" mass="12529">MIGKIIRIGIMKPGGHHWLRFKIPVNPLDEAVVPFKQSGAGAQAGALAVEVEVAEAEAVEGSQDLLKNQQLSGCNLENLSTNAVGSFAPTGHAGATRSTTTPGGGGGTTGAASSTTGGSATAGGTGAC</sequence>
<comment type="caution">
    <text evidence="2">The sequence shown here is derived from an EMBL/GenBank/DDBJ whole genome shotgun (WGS) entry which is preliminary data.</text>
</comment>
<evidence type="ECO:0000256" key="1">
    <source>
        <dbReference type="SAM" id="MobiDB-lite"/>
    </source>
</evidence>
<dbReference type="Proteomes" id="UP000652761">
    <property type="component" value="Unassembled WGS sequence"/>
</dbReference>
<feature type="region of interest" description="Disordered" evidence="1">
    <location>
        <begin position="87"/>
        <end position="128"/>
    </location>
</feature>
<keyword evidence="3" id="KW-1185">Reference proteome</keyword>
<proteinExistence type="predicted"/>
<organism evidence="2 3">
    <name type="scientific">Colocasia esculenta</name>
    <name type="common">Wild taro</name>
    <name type="synonym">Arum esculentum</name>
    <dbReference type="NCBI Taxonomy" id="4460"/>
    <lineage>
        <taxon>Eukaryota</taxon>
        <taxon>Viridiplantae</taxon>
        <taxon>Streptophyta</taxon>
        <taxon>Embryophyta</taxon>
        <taxon>Tracheophyta</taxon>
        <taxon>Spermatophyta</taxon>
        <taxon>Magnoliopsida</taxon>
        <taxon>Liliopsida</taxon>
        <taxon>Araceae</taxon>
        <taxon>Aroideae</taxon>
        <taxon>Colocasieae</taxon>
        <taxon>Colocasia</taxon>
    </lineage>
</organism>
<accession>A0A843X367</accession>
<evidence type="ECO:0000313" key="2">
    <source>
        <dbReference type="EMBL" id="MQM11454.1"/>
    </source>
</evidence>
<dbReference type="EMBL" id="NMUH01004982">
    <property type="protein sequence ID" value="MQM11454.1"/>
    <property type="molecule type" value="Genomic_DNA"/>
</dbReference>
<reference evidence="2" key="1">
    <citation type="submission" date="2017-07" db="EMBL/GenBank/DDBJ databases">
        <title>Taro Niue Genome Assembly and Annotation.</title>
        <authorList>
            <person name="Atibalentja N."/>
            <person name="Keating K."/>
            <person name="Fields C.J."/>
        </authorList>
    </citation>
    <scope>NUCLEOTIDE SEQUENCE</scope>
    <source>
        <strain evidence="2">Niue_2</strain>
        <tissue evidence="2">Leaf</tissue>
    </source>
</reference>
<gene>
    <name evidence="2" type="ORF">Taro_044361</name>
</gene>
<dbReference type="AlphaFoldDB" id="A0A843X367"/>
<protein>
    <submittedName>
        <fullName evidence="2">Uncharacterized protein</fullName>
    </submittedName>
</protein>
<evidence type="ECO:0000313" key="3">
    <source>
        <dbReference type="Proteomes" id="UP000652761"/>
    </source>
</evidence>
<name>A0A843X367_COLES</name>